<evidence type="ECO:0000256" key="4">
    <source>
        <dbReference type="SAM" id="MobiDB-lite"/>
    </source>
</evidence>
<dbReference type="PANTHER" id="PTHR46796:SF6">
    <property type="entry name" value="ARAC SUBFAMILY"/>
    <property type="match status" value="1"/>
</dbReference>
<organism evidence="6 7">
    <name type="scientific">Coralloluteibacterium thermophilum</name>
    <dbReference type="NCBI Taxonomy" id="2707049"/>
    <lineage>
        <taxon>Bacteria</taxon>
        <taxon>Pseudomonadati</taxon>
        <taxon>Pseudomonadota</taxon>
        <taxon>Gammaproteobacteria</taxon>
        <taxon>Lysobacterales</taxon>
        <taxon>Lysobacteraceae</taxon>
        <taxon>Coralloluteibacterium</taxon>
    </lineage>
</organism>
<protein>
    <submittedName>
        <fullName evidence="6">Helix-turn-helix domain-containing protein</fullName>
    </submittedName>
</protein>
<evidence type="ECO:0000256" key="3">
    <source>
        <dbReference type="ARBA" id="ARBA00023163"/>
    </source>
</evidence>
<dbReference type="Gene3D" id="1.10.10.60">
    <property type="entry name" value="Homeodomain-like"/>
    <property type="match status" value="1"/>
</dbReference>
<dbReference type="PANTHER" id="PTHR46796">
    <property type="entry name" value="HTH-TYPE TRANSCRIPTIONAL ACTIVATOR RHAS-RELATED"/>
    <property type="match status" value="1"/>
</dbReference>
<dbReference type="InterPro" id="IPR018060">
    <property type="entry name" value="HTH_AraC"/>
</dbReference>
<dbReference type="PROSITE" id="PS00041">
    <property type="entry name" value="HTH_ARAC_FAMILY_1"/>
    <property type="match status" value="1"/>
</dbReference>
<dbReference type="RefSeq" id="WP_377005771.1">
    <property type="nucleotide sequence ID" value="NZ_JBHSGG010000048.1"/>
</dbReference>
<dbReference type="InterPro" id="IPR009057">
    <property type="entry name" value="Homeodomain-like_sf"/>
</dbReference>
<feature type="domain" description="HTH araC/xylS-type" evidence="5">
    <location>
        <begin position="34"/>
        <end position="132"/>
    </location>
</feature>
<reference evidence="7" key="1">
    <citation type="journal article" date="2019" name="Int. J. Syst. Evol. Microbiol.">
        <title>The Global Catalogue of Microorganisms (GCM) 10K type strain sequencing project: providing services to taxonomists for standard genome sequencing and annotation.</title>
        <authorList>
            <consortium name="The Broad Institute Genomics Platform"/>
            <consortium name="The Broad Institute Genome Sequencing Center for Infectious Disease"/>
            <person name="Wu L."/>
            <person name="Ma J."/>
        </authorList>
    </citation>
    <scope>NUCLEOTIDE SEQUENCE [LARGE SCALE GENOMIC DNA]</scope>
    <source>
        <strain evidence="7">CGMCC 1.13574</strain>
    </source>
</reference>
<dbReference type="SUPFAM" id="SSF46689">
    <property type="entry name" value="Homeodomain-like"/>
    <property type="match status" value="1"/>
</dbReference>
<dbReference type="InterPro" id="IPR050204">
    <property type="entry name" value="AraC_XylS_family_regulators"/>
</dbReference>
<evidence type="ECO:0000313" key="6">
    <source>
        <dbReference type="EMBL" id="MFC4729681.1"/>
    </source>
</evidence>
<sequence length="155" mass="17633">MDLATSHAAQAGSGPRQSPACGAGATPHRDPLFAAILAYIERHLDDEALDARTLQRVFRVSRPTLYRMFRPAGGIARFIRDQRLAAAHRHLRSNPDCSITWLLYEVGFASERQFQRAFQARYRLSPARWRELCRAEAPPARRRHSNMLVRDVLPS</sequence>
<keyword evidence="2" id="KW-0238">DNA-binding</keyword>
<dbReference type="PROSITE" id="PS01124">
    <property type="entry name" value="HTH_ARAC_FAMILY_2"/>
    <property type="match status" value="1"/>
</dbReference>
<proteinExistence type="predicted"/>
<feature type="region of interest" description="Disordered" evidence="4">
    <location>
        <begin position="1"/>
        <end position="25"/>
    </location>
</feature>
<evidence type="ECO:0000256" key="1">
    <source>
        <dbReference type="ARBA" id="ARBA00023015"/>
    </source>
</evidence>
<gene>
    <name evidence="6" type="ORF">ACFO3Q_16045</name>
</gene>
<dbReference type="Proteomes" id="UP001595892">
    <property type="component" value="Unassembled WGS sequence"/>
</dbReference>
<accession>A0ABV9NNF9</accession>
<dbReference type="EMBL" id="JBHSGG010000048">
    <property type="protein sequence ID" value="MFC4729681.1"/>
    <property type="molecule type" value="Genomic_DNA"/>
</dbReference>
<keyword evidence="1" id="KW-0805">Transcription regulation</keyword>
<evidence type="ECO:0000259" key="5">
    <source>
        <dbReference type="PROSITE" id="PS01124"/>
    </source>
</evidence>
<comment type="caution">
    <text evidence="6">The sequence shown here is derived from an EMBL/GenBank/DDBJ whole genome shotgun (WGS) entry which is preliminary data.</text>
</comment>
<dbReference type="Pfam" id="PF12833">
    <property type="entry name" value="HTH_18"/>
    <property type="match status" value="1"/>
</dbReference>
<keyword evidence="7" id="KW-1185">Reference proteome</keyword>
<keyword evidence="3" id="KW-0804">Transcription</keyword>
<dbReference type="InterPro" id="IPR018062">
    <property type="entry name" value="HTH_AraC-typ_CS"/>
</dbReference>
<dbReference type="SMART" id="SM00342">
    <property type="entry name" value="HTH_ARAC"/>
    <property type="match status" value="1"/>
</dbReference>
<name>A0ABV9NNF9_9GAMM</name>
<evidence type="ECO:0000256" key="2">
    <source>
        <dbReference type="ARBA" id="ARBA00023125"/>
    </source>
</evidence>
<evidence type="ECO:0000313" key="7">
    <source>
        <dbReference type="Proteomes" id="UP001595892"/>
    </source>
</evidence>